<dbReference type="InterPro" id="IPR007175">
    <property type="entry name" value="Rpr2/Snm1/Rpp21"/>
</dbReference>
<dbReference type="GO" id="GO:0001682">
    <property type="term" value="P:tRNA 5'-leader removal"/>
    <property type="evidence" value="ECO:0007669"/>
    <property type="project" value="UniProtKB-UniRule"/>
</dbReference>
<keyword evidence="2 8" id="KW-0819">tRNA processing</keyword>
<comment type="similarity">
    <text evidence="8">Belongs to the eukaryotic/archaeal RNase P protein component 4 family.</text>
</comment>
<dbReference type="Gene3D" id="1.20.5.420">
    <property type="entry name" value="Immunoglobulin FC, subunit C"/>
    <property type="match status" value="1"/>
</dbReference>
<dbReference type="GO" id="GO:0030677">
    <property type="term" value="C:ribonuclease P complex"/>
    <property type="evidence" value="ECO:0007669"/>
    <property type="project" value="UniProtKB-UniRule"/>
</dbReference>
<comment type="subunit">
    <text evidence="8">Consists of a catalytic RNA component and at least 4-5 protein subunits.</text>
</comment>
<keyword evidence="3 8" id="KW-0540">Nuclease</keyword>
<keyword evidence="6 8" id="KW-0378">Hydrolase</keyword>
<name>A0A7J3M4S7_ARCFL</name>
<keyword evidence="7 8" id="KW-0862">Zinc</keyword>
<evidence type="ECO:0000256" key="5">
    <source>
        <dbReference type="ARBA" id="ARBA00022759"/>
    </source>
</evidence>
<reference evidence="9" key="1">
    <citation type="journal article" date="2020" name="mSystems">
        <title>Genome- and Community-Level Interaction Insights into Carbon Utilization and Element Cycling Functions of Hydrothermarchaeota in Hydrothermal Sediment.</title>
        <authorList>
            <person name="Zhou Z."/>
            <person name="Liu Y."/>
            <person name="Xu W."/>
            <person name="Pan J."/>
            <person name="Luo Z.H."/>
            <person name="Li M."/>
        </authorList>
    </citation>
    <scope>NUCLEOTIDE SEQUENCE [LARGE SCALE GENOMIC DNA]</scope>
    <source>
        <strain evidence="9">SpSt-587</strain>
    </source>
</reference>
<dbReference type="PIRSF" id="PIRSF004878">
    <property type="entry name" value="RNase_P_4"/>
    <property type="match status" value="1"/>
</dbReference>
<comment type="catalytic activity">
    <reaction evidence="8">
        <text>Endonucleolytic cleavage of RNA, removing 5'-extranucleotides from tRNA precursor.</text>
        <dbReference type="EC" id="3.1.26.5"/>
    </reaction>
</comment>
<evidence type="ECO:0000256" key="7">
    <source>
        <dbReference type="ARBA" id="ARBA00022833"/>
    </source>
</evidence>
<dbReference type="Gene3D" id="6.20.50.20">
    <property type="match status" value="1"/>
</dbReference>
<feature type="binding site" evidence="8">
    <location>
        <position position="65"/>
    </location>
    <ligand>
        <name>Zn(2+)</name>
        <dbReference type="ChEBI" id="CHEBI:29105"/>
    </ligand>
</feature>
<dbReference type="PANTHER" id="PTHR14742">
    <property type="entry name" value="RIBONUCLEASE P SUBUNIT P21"/>
    <property type="match status" value="1"/>
</dbReference>
<evidence type="ECO:0000256" key="4">
    <source>
        <dbReference type="ARBA" id="ARBA00022723"/>
    </source>
</evidence>
<sequence>MLRREKDRERRIALERIVYLIERAQKFKFIDYELARRYIELAKKISMKYRVRIPRKYKTLFCRKCLYPYRSDRLRVRIHKSEVIVTCLNCSRVKRYQLKSSKASKSLK</sequence>
<dbReference type="GO" id="GO:0008270">
    <property type="term" value="F:zinc ion binding"/>
    <property type="evidence" value="ECO:0007669"/>
    <property type="project" value="UniProtKB-UniRule"/>
</dbReference>
<dbReference type="InterPro" id="IPR016432">
    <property type="entry name" value="RNP4"/>
</dbReference>
<keyword evidence="4 8" id="KW-0479">Metal-binding</keyword>
<evidence type="ECO:0000256" key="3">
    <source>
        <dbReference type="ARBA" id="ARBA00022722"/>
    </source>
</evidence>
<keyword evidence="1 8" id="KW-0963">Cytoplasm</keyword>
<dbReference type="PANTHER" id="PTHR14742:SF0">
    <property type="entry name" value="RIBONUCLEASE P PROTEIN SUBUNIT P21"/>
    <property type="match status" value="1"/>
</dbReference>
<dbReference type="HAMAP" id="MF_00757">
    <property type="entry name" value="RNase_P_4"/>
    <property type="match status" value="1"/>
</dbReference>
<gene>
    <name evidence="8" type="primary">rnp4</name>
    <name evidence="9" type="ORF">ENT52_06820</name>
</gene>
<dbReference type="EMBL" id="DSYZ01000127">
    <property type="protein sequence ID" value="HGT83420.1"/>
    <property type="molecule type" value="Genomic_DNA"/>
</dbReference>
<feature type="binding site" evidence="8">
    <location>
        <position position="87"/>
    </location>
    <ligand>
        <name>Zn(2+)</name>
        <dbReference type="ChEBI" id="CHEBI:29105"/>
    </ligand>
</feature>
<protein>
    <recommendedName>
        <fullName evidence="8">Ribonuclease P protein component 4</fullName>
        <shortName evidence="8">RNase P component 4</shortName>
        <ecNumber evidence="8">3.1.26.5</ecNumber>
    </recommendedName>
    <alternativeName>
        <fullName evidence="8">Rpp21</fullName>
    </alternativeName>
</protein>
<feature type="binding site" evidence="8">
    <location>
        <position position="90"/>
    </location>
    <ligand>
        <name>Zn(2+)</name>
        <dbReference type="ChEBI" id="CHEBI:29105"/>
    </ligand>
</feature>
<accession>A0A7J3M4S7</accession>
<proteinExistence type="inferred from homology"/>
<evidence type="ECO:0000256" key="8">
    <source>
        <dbReference type="HAMAP-Rule" id="MF_00757"/>
    </source>
</evidence>
<comment type="function">
    <text evidence="8">Part of ribonuclease P, a protein complex that generates mature tRNA molecules by cleaving their 5'-ends.</text>
</comment>
<dbReference type="GO" id="GO:0004526">
    <property type="term" value="F:ribonuclease P activity"/>
    <property type="evidence" value="ECO:0007669"/>
    <property type="project" value="UniProtKB-UniRule"/>
</dbReference>
<comment type="caution">
    <text evidence="9">The sequence shown here is derived from an EMBL/GenBank/DDBJ whole genome shotgun (WGS) entry which is preliminary data.</text>
</comment>
<evidence type="ECO:0000256" key="6">
    <source>
        <dbReference type="ARBA" id="ARBA00022801"/>
    </source>
</evidence>
<dbReference type="Pfam" id="PF04032">
    <property type="entry name" value="Rpr2"/>
    <property type="match status" value="1"/>
</dbReference>
<dbReference type="EC" id="3.1.26.5" evidence="8"/>
<feature type="binding site" evidence="8">
    <location>
        <position position="62"/>
    </location>
    <ligand>
        <name>Zn(2+)</name>
        <dbReference type="ChEBI" id="CHEBI:29105"/>
    </ligand>
</feature>
<comment type="cofactor">
    <cofactor evidence="8">
        <name>Zn(2+)</name>
        <dbReference type="ChEBI" id="CHEBI:29105"/>
    </cofactor>
    <text evidence="8">Binds 1 zinc ion per subunit.</text>
</comment>
<keyword evidence="5 8" id="KW-0255">Endonuclease</keyword>
<evidence type="ECO:0000256" key="1">
    <source>
        <dbReference type="ARBA" id="ARBA00022490"/>
    </source>
</evidence>
<comment type="subcellular location">
    <subcellularLocation>
        <location evidence="8">Cytoplasm</location>
    </subcellularLocation>
</comment>
<evidence type="ECO:0000313" key="9">
    <source>
        <dbReference type="EMBL" id="HGT83420.1"/>
    </source>
</evidence>
<dbReference type="AlphaFoldDB" id="A0A7J3M4S7"/>
<evidence type="ECO:0000256" key="2">
    <source>
        <dbReference type="ARBA" id="ARBA00022694"/>
    </source>
</evidence>
<dbReference type="GO" id="GO:0005737">
    <property type="term" value="C:cytoplasm"/>
    <property type="evidence" value="ECO:0007669"/>
    <property type="project" value="UniProtKB-SubCell"/>
</dbReference>
<organism evidence="9">
    <name type="scientific">Archaeoglobus fulgidus</name>
    <dbReference type="NCBI Taxonomy" id="2234"/>
    <lineage>
        <taxon>Archaea</taxon>
        <taxon>Methanobacteriati</taxon>
        <taxon>Methanobacteriota</taxon>
        <taxon>Archaeoglobi</taxon>
        <taxon>Archaeoglobales</taxon>
        <taxon>Archaeoglobaceae</taxon>
        <taxon>Archaeoglobus</taxon>
    </lineage>
</organism>